<evidence type="ECO:0008006" key="3">
    <source>
        <dbReference type="Google" id="ProtNLM"/>
    </source>
</evidence>
<dbReference type="AlphaFoldDB" id="A0A2S5B659"/>
<comment type="caution">
    <text evidence="1">The sequence shown here is derived from an EMBL/GenBank/DDBJ whole genome shotgun (WGS) entry which is preliminary data.</text>
</comment>
<sequence length="339" mass="37378">MPIRCKKVSMSADGRSPVNSIEVLALYGPHVRELDIVVPTFYAFSQDVLGALATALPACVRLEAFTFRLSGGYSVCLQSFLDAFTSIGPKLRHLDLQLNWQDASLVEAARHCLAHAKDVVSLSVRLESVPSSRAIGDPDFPPLRGSDRLIELHIPSRAYLPAGSTAPALRKLHIEFFDRSDLTRLASVLGDSLESLVFDLWTSEAPIFAEPKILLPKLHAVQYNSVRLPTFFFTDVLHADTPLETVHLRGKLLFDCPETIYGLQRLLLKQTRRVLKRVTIAETCGTDHQFGADEETACTVGALSQIKEVFDTSFSAAHEWAKDEGIEMVVALTHGLTIA</sequence>
<dbReference type="EMBL" id="PJQD01000055">
    <property type="protein sequence ID" value="POY72236.1"/>
    <property type="molecule type" value="Genomic_DNA"/>
</dbReference>
<protein>
    <recommendedName>
        <fullName evidence="3">F-box domain-containing protein</fullName>
    </recommendedName>
</protein>
<dbReference type="Proteomes" id="UP000237144">
    <property type="component" value="Unassembled WGS sequence"/>
</dbReference>
<evidence type="ECO:0000313" key="2">
    <source>
        <dbReference type="Proteomes" id="UP000237144"/>
    </source>
</evidence>
<evidence type="ECO:0000313" key="1">
    <source>
        <dbReference type="EMBL" id="POY72236.1"/>
    </source>
</evidence>
<accession>A0A2S5B659</accession>
<reference evidence="1 2" key="1">
    <citation type="journal article" date="2018" name="Front. Microbiol.">
        <title>Prospects for Fungal Bioremediation of Acidic Radioactive Waste Sites: Characterization and Genome Sequence of Rhodotorula taiwanensis MD1149.</title>
        <authorList>
            <person name="Tkavc R."/>
            <person name="Matrosova V.Y."/>
            <person name="Grichenko O.E."/>
            <person name="Gostincar C."/>
            <person name="Volpe R.P."/>
            <person name="Klimenkova P."/>
            <person name="Gaidamakova E.K."/>
            <person name="Zhou C.E."/>
            <person name="Stewart B.J."/>
            <person name="Lyman M.G."/>
            <person name="Malfatti S.A."/>
            <person name="Rubinfeld B."/>
            <person name="Courtot M."/>
            <person name="Singh J."/>
            <person name="Dalgard C.L."/>
            <person name="Hamilton T."/>
            <person name="Frey K.G."/>
            <person name="Gunde-Cimerman N."/>
            <person name="Dugan L."/>
            <person name="Daly M.J."/>
        </authorList>
    </citation>
    <scope>NUCLEOTIDE SEQUENCE [LARGE SCALE GENOMIC DNA]</scope>
    <source>
        <strain evidence="1 2">MD1149</strain>
    </source>
</reference>
<organism evidence="1 2">
    <name type="scientific">Rhodotorula taiwanensis</name>
    <dbReference type="NCBI Taxonomy" id="741276"/>
    <lineage>
        <taxon>Eukaryota</taxon>
        <taxon>Fungi</taxon>
        <taxon>Dikarya</taxon>
        <taxon>Basidiomycota</taxon>
        <taxon>Pucciniomycotina</taxon>
        <taxon>Microbotryomycetes</taxon>
        <taxon>Sporidiobolales</taxon>
        <taxon>Sporidiobolaceae</taxon>
        <taxon>Rhodotorula</taxon>
    </lineage>
</organism>
<gene>
    <name evidence="1" type="ORF">BMF94_4742</name>
</gene>
<name>A0A2S5B659_9BASI</name>
<keyword evidence="2" id="KW-1185">Reference proteome</keyword>
<proteinExistence type="predicted"/>